<gene>
    <name evidence="9 10" type="primary">glyQ</name>
    <name evidence="10" type="ORF">GCM10022277_42710</name>
</gene>
<dbReference type="PANTHER" id="PTHR30075:SF2">
    <property type="entry name" value="GLYCINE--TRNA LIGASE, CHLOROPLASTIC_MITOCHONDRIAL 2"/>
    <property type="match status" value="1"/>
</dbReference>
<keyword evidence="11" id="KW-1185">Reference proteome</keyword>
<evidence type="ECO:0000256" key="2">
    <source>
        <dbReference type="ARBA" id="ARBA00011209"/>
    </source>
</evidence>
<comment type="caution">
    <text evidence="10">The sequence shown here is derived from an EMBL/GenBank/DDBJ whole genome shotgun (WGS) entry which is preliminary data.</text>
</comment>
<dbReference type="NCBIfam" id="TIGR00388">
    <property type="entry name" value="glyQ"/>
    <property type="match status" value="1"/>
</dbReference>
<keyword evidence="6 9" id="KW-0648">Protein biosynthesis</keyword>
<evidence type="ECO:0000256" key="8">
    <source>
        <dbReference type="ARBA" id="ARBA00047937"/>
    </source>
</evidence>
<keyword evidence="7 9" id="KW-0030">Aminoacyl-tRNA synthetase</keyword>
<dbReference type="HAMAP" id="MF_00254">
    <property type="entry name" value="Gly_tRNA_synth_alpha"/>
    <property type="match status" value="1"/>
</dbReference>
<proteinExistence type="inferred from homology"/>
<dbReference type="RefSeq" id="WP_344800699.1">
    <property type="nucleotide sequence ID" value="NZ_BAABBN010000017.1"/>
</dbReference>
<dbReference type="Gene3D" id="1.20.58.180">
    <property type="entry name" value="Class II aaRS and biotin synthetases, domain 2"/>
    <property type="match status" value="1"/>
</dbReference>
<dbReference type="EMBL" id="BAABBN010000017">
    <property type="protein sequence ID" value="GAA3942334.1"/>
    <property type="molecule type" value="Genomic_DNA"/>
</dbReference>
<dbReference type="PANTHER" id="PTHR30075">
    <property type="entry name" value="GLYCYL-TRNA SYNTHETASE"/>
    <property type="match status" value="1"/>
</dbReference>
<dbReference type="EC" id="6.1.1.14" evidence="9"/>
<comment type="similarity">
    <text evidence="1 9">Belongs to the class-II aminoacyl-tRNA synthetase family.</text>
</comment>
<keyword evidence="5 9" id="KW-0067">ATP-binding</keyword>
<evidence type="ECO:0000256" key="3">
    <source>
        <dbReference type="ARBA" id="ARBA00022598"/>
    </source>
</evidence>
<dbReference type="GO" id="GO:0016874">
    <property type="term" value="F:ligase activity"/>
    <property type="evidence" value="ECO:0007669"/>
    <property type="project" value="UniProtKB-KW"/>
</dbReference>
<keyword evidence="9" id="KW-0963">Cytoplasm</keyword>
<evidence type="ECO:0000256" key="6">
    <source>
        <dbReference type="ARBA" id="ARBA00022917"/>
    </source>
</evidence>
<protein>
    <recommendedName>
        <fullName evidence="9">Glycine--tRNA ligase alpha subunit</fullName>
        <ecNumber evidence="9">6.1.1.14</ecNumber>
    </recommendedName>
    <alternativeName>
        <fullName evidence="9">Glycyl-tRNA synthetase alpha subunit</fullName>
        <shortName evidence="9">GlyRS</shortName>
    </alternativeName>
</protein>
<comment type="subcellular location">
    <subcellularLocation>
        <location evidence="9">Cytoplasm</location>
    </subcellularLocation>
</comment>
<dbReference type="Gene3D" id="3.30.930.10">
    <property type="entry name" value="Bira Bifunctional Protein, Domain 2"/>
    <property type="match status" value="1"/>
</dbReference>
<dbReference type="PROSITE" id="PS50861">
    <property type="entry name" value="AA_TRNA_LIGASE_II_GLYAB"/>
    <property type="match status" value="1"/>
</dbReference>
<comment type="subunit">
    <text evidence="2 9">Tetramer of two alpha and two beta subunits.</text>
</comment>
<accession>A0ABP7NDU6</accession>
<sequence length="330" mass="37476">MTKPTYQEPDVLTFQGLIAALQNFWSQQGCVINQPIDMEVGAGTFHTSTFLRAIGPEKWNSAYVQPCRRPTDGRYGENPNRLQHYYQFQVAMKPSPANIQELYLDSLRMMGIDPSVHDIRFVEDNWESPTLGAWGLGWEVWLNGMEVTQFTYFQQVGGLECYPVTGEITYGLERIAMYLQGVDSIFDLTWCYGPDGSKVTYGDVFHQNEVEMSAYNFEHADTDFMFKAFDQHEQDCARLIDAGLALPAYEKVLKASHTFNMLDARGAISVTERQGYILRVRTLARSVAEAYFNSRAELEFPLAEEATRAEVLAKYQAAKAQKENAQKGDK</sequence>
<evidence type="ECO:0000313" key="11">
    <source>
        <dbReference type="Proteomes" id="UP001501565"/>
    </source>
</evidence>
<evidence type="ECO:0000256" key="9">
    <source>
        <dbReference type="HAMAP-Rule" id="MF_00254"/>
    </source>
</evidence>
<keyword evidence="3 9" id="KW-0436">Ligase</keyword>
<evidence type="ECO:0000256" key="7">
    <source>
        <dbReference type="ARBA" id="ARBA00023146"/>
    </source>
</evidence>
<dbReference type="CDD" id="cd00733">
    <property type="entry name" value="GlyRS_alpha_core"/>
    <property type="match status" value="1"/>
</dbReference>
<evidence type="ECO:0000313" key="10">
    <source>
        <dbReference type="EMBL" id="GAA3942334.1"/>
    </source>
</evidence>
<name>A0ABP7NDU6_9GAMM</name>
<dbReference type="SUPFAM" id="SSF55681">
    <property type="entry name" value="Class II aaRS and biotin synthetases"/>
    <property type="match status" value="1"/>
</dbReference>
<evidence type="ECO:0000256" key="5">
    <source>
        <dbReference type="ARBA" id="ARBA00022840"/>
    </source>
</evidence>
<dbReference type="Pfam" id="PF02091">
    <property type="entry name" value="tRNA-synt_2e"/>
    <property type="match status" value="1"/>
</dbReference>
<keyword evidence="4 9" id="KW-0547">Nucleotide-binding</keyword>
<evidence type="ECO:0000256" key="1">
    <source>
        <dbReference type="ARBA" id="ARBA00008226"/>
    </source>
</evidence>
<evidence type="ECO:0000256" key="4">
    <source>
        <dbReference type="ARBA" id="ARBA00022741"/>
    </source>
</evidence>
<reference evidence="11" key="1">
    <citation type="journal article" date="2019" name="Int. J. Syst. Evol. Microbiol.">
        <title>The Global Catalogue of Microorganisms (GCM) 10K type strain sequencing project: providing services to taxonomists for standard genome sequencing and annotation.</title>
        <authorList>
            <consortium name="The Broad Institute Genomics Platform"/>
            <consortium name="The Broad Institute Genome Sequencing Center for Infectious Disease"/>
            <person name="Wu L."/>
            <person name="Ma J."/>
        </authorList>
    </citation>
    <scope>NUCLEOTIDE SEQUENCE [LARGE SCALE GENOMIC DNA]</scope>
    <source>
        <strain evidence="11">JCM 17551</strain>
    </source>
</reference>
<dbReference type="PRINTS" id="PR01044">
    <property type="entry name" value="TRNASYNTHGA"/>
</dbReference>
<organism evidence="10 11">
    <name type="scientific">Litoribacillus peritrichatus</name>
    <dbReference type="NCBI Taxonomy" id="718191"/>
    <lineage>
        <taxon>Bacteria</taxon>
        <taxon>Pseudomonadati</taxon>
        <taxon>Pseudomonadota</taxon>
        <taxon>Gammaproteobacteria</taxon>
        <taxon>Oceanospirillales</taxon>
        <taxon>Oceanospirillaceae</taxon>
        <taxon>Litoribacillus</taxon>
    </lineage>
</organism>
<dbReference type="InterPro" id="IPR006194">
    <property type="entry name" value="Gly-tRNA-synth_heterodimer"/>
</dbReference>
<dbReference type="Proteomes" id="UP001501565">
    <property type="component" value="Unassembled WGS sequence"/>
</dbReference>
<dbReference type="InterPro" id="IPR002310">
    <property type="entry name" value="Gly-tRNA_ligase_asu"/>
</dbReference>
<comment type="catalytic activity">
    <reaction evidence="8 9">
        <text>tRNA(Gly) + glycine + ATP = glycyl-tRNA(Gly) + AMP + diphosphate</text>
        <dbReference type="Rhea" id="RHEA:16013"/>
        <dbReference type="Rhea" id="RHEA-COMP:9664"/>
        <dbReference type="Rhea" id="RHEA-COMP:9683"/>
        <dbReference type="ChEBI" id="CHEBI:30616"/>
        <dbReference type="ChEBI" id="CHEBI:33019"/>
        <dbReference type="ChEBI" id="CHEBI:57305"/>
        <dbReference type="ChEBI" id="CHEBI:78442"/>
        <dbReference type="ChEBI" id="CHEBI:78522"/>
        <dbReference type="ChEBI" id="CHEBI:456215"/>
        <dbReference type="EC" id="6.1.1.14"/>
    </reaction>
</comment>
<dbReference type="NCBIfam" id="NF006827">
    <property type="entry name" value="PRK09348.1"/>
    <property type="match status" value="1"/>
</dbReference>
<dbReference type="InterPro" id="IPR045864">
    <property type="entry name" value="aa-tRNA-synth_II/BPL/LPL"/>
</dbReference>